<feature type="transmembrane region" description="Helical" evidence="1">
    <location>
        <begin position="311"/>
        <end position="330"/>
    </location>
</feature>
<comment type="caution">
    <text evidence="3">The sequence shown here is derived from an EMBL/GenBank/DDBJ whole genome shotgun (WGS) entry which is preliminary data.</text>
</comment>
<feature type="transmembrane region" description="Helical" evidence="1">
    <location>
        <begin position="527"/>
        <end position="547"/>
    </location>
</feature>
<evidence type="ECO:0000259" key="2">
    <source>
        <dbReference type="Pfam" id="PF10131"/>
    </source>
</evidence>
<evidence type="ECO:0000313" key="3">
    <source>
        <dbReference type="EMBL" id="OGM19676.1"/>
    </source>
</evidence>
<keyword evidence="1" id="KW-0812">Transmembrane</keyword>
<gene>
    <name evidence="3" type="ORF">A2771_02315</name>
</gene>
<name>A0A1F7XXC1_9BACT</name>
<dbReference type="InterPro" id="IPR018776">
    <property type="entry name" value="Membrane_prot_PTPS-rel_domain"/>
</dbReference>
<evidence type="ECO:0000313" key="4">
    <source>
        <dbReference type="Proteomes" id="UP000176741"/>
    </source>
</evidence>
<keyword evidence="1" id="KW-1133">Transmembrane helix</keyword>
<keyword evidence="1" id="KW-0472">Membrane</keyword>
<feature type="transmembrane region" description="Helical" evidence="1">
    <location>
        <begin position="139"/>
        <end position="161"/>
    </location>
</feature>
<feature type="domain" description="Membrane protein 6-pyruvoyl-tetrahydropterin synthase-related" evidence="2">
    <location>
        <begin position="67"/>
        <end position="392"/>
    </location>
</feature>
<accession>A0A1F7XXC1</accession>
<dbReference type="EMBL" id="MGGD01000060">
    <property type="protein sequence ID" value="OGM19676.1"/>
    <property type="molecule type" value="Genomic_DNA"/>
</dbReference>
<feature type="transmembrane region" description="Helical" evidence="1">
    <location>
        <begin position="350"/>
        <end position="370"/>
    </location>
</feature>
<evidence type="ECO:0000256" key="1">
    <source>
        <dbReference type="SAM" id="Phobius"/>
    </source>
</evidence>
<sequence length="560" mass="64085">MKKFLVIVSLIIVIIPASFYLLGRGYFNMHDDLQVMRVYQMDRCFADGQIPCRWSPDMVWGYGQAMFNFYSALPYYIGAFIRLAMPLSILATVKTLFLISLVISAAGMYLLAKEFWGRLGGILSAALYVYAPYHALDIFVRGAMAESFAISILPFLWLSFYKLVKDPNYKYAIFTSISLFFLLITHNISSLIYAPFTILWVLFWLVISKNWKSTKFIIFSGLLGIGLSAFFLLPAIFEQSLIQTQYLTSEYSDYHAHFVTLRQLFIKRDWGFGPSIFGPYDDLSFQIGWPHWWIAILTFFIAIFWIKRKKLVDGLLVLSLLSLFLFTAFLAHPRSIFIWEALPFFKFVQFPWRFLSLVIFFLSFACGALAKPKYFLRKSVVILVIMITIGLNRAFFKPFNFARFIKDEDKFTGVAWDLQQKAAVLDYLPKTAEQAPPARASSEPKIESGQGSISNFTKQSNRFSFDADIFEEAQLVIPVMYFPGWILIVDDKKVENGTFGAHGVISVKIPKGRHIVRGRFTNTPIRAVGNAVTVVSLLILFSGIVLAENKSANKNEKRYE</sequence>
<feature type="transmembrane region" description="Helical" evidence="1">
    <location>
        <begin position="289"/>
        <end position="306"/>
    </location>
</feature>
<dbReference type="Proteomes" id="UP000176741">
    <property type="component" value="Unassembled WGS sequence"/>
</dbReference>
<proteinExistence type="predicted"/>
<protein>
    <recommendedName>
        <fullName evidence="2">Membrane protein 6-pyruvoyl-tetrahydropterin synthase-related domain-containing protein</fullName>
    </recommendedName>
</protein>
<organism evidence="3 4">
    <name type="scientific">Candidatus Woesebacteria bacterium RIFCSPHIGHO2_01_FULL_38_26b</name>
    <dbReference type="NCBI Taxonomy" id="1802491"/>
    <lineage>
        <taxon>Bacteria</taxon>
        <taxon>Candidatus Woeseibacteriota</taxon>
    </lineage>
</organism>
<feature type="transmembrane region" description="Helical" evidence="1">
    <location>
        <begin position="216"/>
        <end position="237"/>
    </location>
</feature>
<dbReference type="AlphaFoldDB" id="A0A1F7XXC1"/>
<feature type="transmembrane region" description="Helical" evidence="1">
    <location>
        <begin position="379"/>
        <end position="396"/>
    </location>
</feature>
<feature type="transmembrane region" description="Helical" evidence="1">
    <location>
        <begin position="190"/>
        <end position="207"/>
    </location>
</feature>
<reference evidence="3 4" key="1">
    <citation type="journal article" date="2016" name="Nat. Commun.">
        <title>Thousands of microbial genomes shed light on interconnected biogeochemical processes in an aquifer system.</title>
        <authorList>
            <person name="Anantharaman K."/>
            <person name="Brown C.T."/>
            <person name="Hug L.A."/>
            <person name="Sharon I."/>
            <person name="Castelle C.J."/>
            <person name="Probst A.J."/>
            <person name="Thomas B.C."/>
            <person name="Singh A."/>
            <person name="Wilkins M.J."/>
            <person name="Karaoz U."/>
            <person name="Brodie E.L."/>
            <person name="Williams K.H."/>
            <person name="Hubbard S.S."/>
            <person name="Banfield J.F."/>
        </authorList>
    </citation>
    <scope>NUCLEOTIDE SEQUENCE [LARGE SCALE GENOMIC DNA]</scope>
</reference>
<feature type="transmembrane region" description="Helical" evidence="1">
    <location>
        <begin position="75"/>
        <end position="103"/>
    </location>
</feature>
<dbReference type="Pfam" id="PF10131">
    <property type="entry name" value="PTPS_related"/>
    <property type="match status" value="1"/>
</dbReference>
<feature type="transmembrane region" description="Helical" evidence="1">
    <location>
        <begin position="115"/>
        <end position="133"/>
    </location>
</feature>